<sequence length="128" mass="13506">MYKLRGAILLSLQAAAAQSSAFCLPKLAKLTSYKLVHVQQLGQGGFICRALQGMAPANLYSLLLLFLPCFIHLKSASASYYGSGSSQQSGWTSAHATFYGGSDASGTMGVRAVMEISTPRAMAPTLQP</sequence>
<dbReference type="Proteomes" id="UP000886520">
    <property type="component" value="Chromosome 6"/>
</dbReference>
<dbReference type="AlphaFoldDB" id="A0A9D4ZK76"/>
<evidence type="ECO:0000313" key="2">
    <source>
        <dbReference type="Proteomes" id="UP000886520"/>
    </source>
</evidence>
<keyword evidence="2" id="KW-1185">Reference proteome</keyword>
<protein>
    <submittedName>
        <fullName evidence="1">Uncharacterized protein</fullName>
    </submittedName>
</protein>
<gene>
    <name evidence="1" type="ORF">GOP47_0006339</name>
</gene>
<name>A0A9D4ZK76_ADICA</name>
<organism evidence="1 2">
    <name type="scientific">Adiantum capillus-veneris</name>
    <name type="common">Maidenhair fern</name>
    <dbReference type="NCBI Taxonomy" id="13818"/>
    <lineage>
        <taxon>Eukaryota</taxon>
        <taxon>Viridiplantae</taxon>
        <taxon>Streptophyta</taxon>
        <taxon>Embryophyta</taxon>
        <taxon>Tracheophyta</taxon>
        <taxon>Polypodiopsida</taxon>
        <taxon>Polypodiidae</taxon>
        <taxon>Polypodiales</taxon>
        <taxon>Pteridineae</taxon>
        <taxon>Pteridaceae</taxon>
        <taxon>Vittarioideae</taxon>
        <taxon>Adiantum</taxon>
    </lineage>
</organism>
<dbReference type="EMBL" id="JABFUD020000006">
    <property type="protein sequence ID" value="KAI5078668.1"/>
    <property type="molecule type" value="Genomic_DNA"/>
</dbReference>
<proteinExistence type="predicted"/>
<reference evidence="1" key="1">
    <citation type="submission" date="2021-01" db="EMBL/GenBank/DDBJ databases">
        <title>Adiantum capillus-veneris genome.</title>
        <authorList>
            <person name="Fang Y."/>
            <person name="Liao Q."/>
        </authorList>
    </citation>
    <scope>NUCLEOTIDE SEQUENCE</scope>
    <source>
        <strain evidence="1">H3</strain>
        <tissue evidence="1">Leaf</tissue>
    </source>
</reference>
<comment type="caution">
    <text evidence="1">The sequence shown here is derived from an EMBL/GenBank/DDBJ whole genome shotgun (WGS) entry which is preliminary data.</text>
</comment>
<accession>A0A9D4ZK76</accession>
<dbReference type="OrthoDB" id="1938055at2759"/>
<evidence type="ECO:0000313" key="1">
    <source>
        <dbReference type="EMBL" id="KAI5078668.1"/>
    </source>
</evidence>